<dbReference type="RefSeq" id="WP_286276574.1">
    <property type="nucleotide sequence ID" value="NZ_AP027731.1"/>
</dbReference>
<dbReference type="Proteomes" id="UP001321498">
    <property type="component" value="Chromosome"/>
</dbReference>
<gene>
    <name evidence="2" type="ORF">GCM10025866_24370</name>
</gene>
<feature type="signal peptide" evidence="1">
    <location>
        <begin position="1"/>
        <end position="24"/>
    </location>
</feature>
<accession>A0ABN6XNJ3</accession>
<protein>
    <submittedName>
        <fullName evidence="2">Uncharacterized protein</fullName>
    </submittedName>
</protein>
<dbReference type="SUPFAM" id="SSF69318">
    <property type="entry name" value="Integrin alpha N-terminal domain"/>
    <property type="match status" value="1"/>
</dbReference>
<dbReference type="EMBL" id="AP027731">
    <property type="protein sequence ID" value="BDZ46528.1"/>
    <property type="molecule type" value="Genomic_DNA"/>
</dbReference>
<proteinExistence type="predicted"/>
<feature type="chain" id="PRO_5045940874" evidence="1">
    <location>
        <begin position="25"/>
        <end position="187"/>
    </location>
</feature>
<evidence type="ECO:0000313" key="3">
    <source>
        <dbReference type="Proteomes" id="UP001321498"/>
    </source>
</evidence>
<evidence type="ECO:0000256" key="1">
    <source>
        <dbReference type="SAM" id="SignalP"/>
    </source>
</evidence>
<dbReference type="InterPro" id="IPR028994">
    <property type="entry name" value="Integrin_alpha_N"/>
</dbReference>
<organism evidence="2 3">
    <name type="scientific">Naasia aerilata</name>
    <dbReference type="NCBI Taxonomy" id="1162966"/>
    <lineage>
        <taxon>Bacteria</taxon>
        <taxon>Bacillati</taxon>
        <taxon>Actinomycetota</taxon>
        <taxon>Actinomycetes</taxon>
        <taxon>Micrococcales</taxon>
        <taxon>Microbacteriaceae</taxon>
        <taxon>Naasia</taxon>
    </lineage>
</organism>
<name>A0ABN6XNJ3_9MICO</name>
<keyword evidence="3" id="KW-1185">Reference proteome</keyword>
<keyword evidence="1" id="KW-0732">Signal</keyword>
<sequence>MKKSVIGGIAAAVLTVLLATPAQAAEASVIHVPDDFAPTLSDTRAAGHYEVVGTGLHIWTEADPLIAGGVKKVAEYVATSKPLTTVGEPSLSYTATTGTTPPGFQLVVDFDNDGSADGILIGEPGVYGNTWWLNNGAKQFVKDGAPNVGGGYGSDYWGTLDEWRAYFPNAVVTAFGFSSAPASWATG</sequence>
<evidence type="ECO:0000313" key="2">
    <source>
        <dbReference type="EMBL" id="BDZ46528.1"/>
    </source>
</evidence>
<reference evidence="3" key="1">
    <citation type="journal article" date="2019" name="Int. J. Syst. Evol. Microbiol.">
        <title>The Global Catalogue of Microorganisms (GCM) 10K type strain sequencing project: providing services to taxonomists for standard genome sequencing and annotation.</title>
        <authorList>
            <consortium name="The Broad Institute Genomics Platform"/>
            <consortium name="The Broad Institute Genome Sequencing Center for Infectious Disease"/>
            <person name="Wu L."/>
            <person name="Ma J."/>
        </authorList>
    </citation>
    <scope>NUCLEOTIDE SEQUENCE [LARGE SCALE GENOMIC DNA]</scope>
    <source>
        <strain evidence="3">NBRC 108725</strain>
    </source>
</reference>